<sequence>MEFAQRHAISDVCVLCEDVEGSIAFYRDKLGFKLRHRAEGFADFSGAGLTLALWEIDHISRHTGMDDTRGPGAHKVCIAVNLPAPAEIDACYAELGAKGIVFQGPPADYPWNARCIYFSGPDDELWELYAWLDGGPVGAVDKEQG</sequence>
<dbReference type="Pfam" id="PF00903">
    <property type="entry name" value="Glyoxalase"/>
    <property type="match status" value="1"/>
</dbReference>
<name>A0A1G6BP43_9HYPH</name>
<dbReference type="InterPro" id="IPR029068">
    <property type="entry name" value="Glyas_Bleomycin-R_OHBP_Dase"/>
</dbReference>
<dbReference type="InterPro" id="IPR037523">
    <property type="entry name" value="VOC_core"/>
</dbReference>
<evidence type="ECO:0000313" key="2">
    <source>
        <dbReference type="EMBL" id="SDB22335.1"/>
    </source>
</evidence>
<gene>
    <name evidence="2" type="ORF">SAMN02982931_01675</name>
</gene>
<dbReference type="AlphaFoldDB" id="A0A1G6BP43"/>
<dbReference type="PANTHER" id="PTHR36503:SF3">
    <property type="entry name" value="BLR0126 PROTEIN"/>
    <property type="match status" value="1"/>
</dbReference>
<dbReference type="PROSITE" id="PS51819">
    <property type="entry name" value="VOC"/>
    <property type="match status" value="1"/>
</dbReference>
<evidence type="ECO:0000313" key="3">
    <source>
        <dbReference type="Proteomes" id="UP000199071"/>
    </source>
</evidence>
<dbReference type="RefSeq" id="WP_090875959.1">
    <property type="nucleotide sequence ID" value="NZ_FMXQ01000003.1"/>
</dbReference>
<dbReference type="Proteomes" id="UP000199071">
    <property type="component" value="Unassembled WGS sequence"/>
</dbReference>
<proteinExistence type="predicted"/>
<dbReference type="STRING" id="665467.SAMN02982931_01675"/>
<dbReference type="Gene3D" id="3.10.180.10">
    <property type="entry name" value="2,3-Dihydroxybiphenyl 1,2-Dioxygenase, domain 1"/>
    <property type="match status" value="1"/>
</dbReference>
<dbReference type="EMBL" id="FMXQ01000003">
    <property type="protein sequence ID" value="SDB22335.1"/>
    <property type="molecule type" value="Genomic_DNA"/>
</dbReference>
<reference evidence="2 3" key="1">
    <citation type="submission" date="2016-10" db="EMBL/GenBank/DDBJ databases">
        <authorList>
            <person name="de Groot N.N."/>
        </authorList>
    </citation>
    <scope>NUCLEOTIDE SEQUENCE [LARGE SCALE GENOMIC DNA]</scope>
    <source>
        <strain evidence="2 3">ATCC 35022</strain>
    </source>
</reference>
<dbReference type="PANTHER" id="PTHR36503">
    <property type="entry name" value="BLR2520 PROTEIN"/>
    <property type="match status" value="1"/>
</dbReference>
<dbReference type="InterPro" id="IPR004360">
    <property type="entry name" value="Glyas_Fos-R_dOase_dom"/>
</dbReference>
<organism evidence="2 3">
    <name type="scientific">Bauldia litoralis</name>
    <dbReference type="NCBI Taxonomy" id="665467"/>
    <lineage>
        <taxon>Bacteria</taxon>
        <taxon>Pseudomonadati</taxon>
        <taxon>Pseudomonadota</taxon>
        <taxon>Alphaproteobacteria</taxon>
        <taxon>Hyphomicrobiales</taxon>
        <taxon>Kaistiaceae</taxon>
        <taxon>Bauldia</taxon>
    </lineage>
</organism>
<keyword evidence="3" id="KW-1185">Reference proteome</keyword>
<evidence type="ECO:0000259" key="1">
    <source>
        <dbReference type="PROSITE" id="PS51819"/>
    </source>
</evidence>
<protein>
    <recommendedName>
        <fullName evidence="1">VOC domain-containing protein</fullName>
    </recommendedName>
</protein>
<dbReference type="OrthoDB" id="9798430at2"/>
<feature type="domain" description="VOC" evidence="1">
    <location>
        <begin position="8"/>
        <end position="131"/>
    </location>
</feature>
<accession>A0A1G6BP43</accession>
<dbReference type="SUPFAM" id="SSF54593">
    <property type="entry name" value="Glyoxalase/Bleomycin resistance protein/Dihydroxybiphenyl dioxygenase"/>
    <property type="match status" value="1"/>
</dbReference>